<dbReference type="Proteomes" id="UP000606044">
    <property type="component" value="Unassembled WGS sequence"/>
</dbReference>
<reference evidence="2" key="1">
    <citation type="journal article" date="2014" name="Int. J. Syst. Evol. Microbiol.">
        <title>Complete genome sequence of Corynebacterium casei LMG S-19264T (=DSM 44701T), isolated from a smear-ripened cheese.</title>
        <authorList>
            <consortium name="US DOE Joint Genome Institute (JGI-PGF)"/>
            <person name="Walter F."/>
            <person name="Albersmeier A."/>
            <person name="Kalinowski J."/>
            <person name="Ruckert C."/>
        </authorList>
    </citation>
    <scope>NUCLEOTIDE SEQUENCE</scope>
    <source>
        <strain evidence="2">CCM 7897</strain>
    </source>
</reference>
<dbReference type="GO" id="GO:0000155">
    <property type="term" value="F:phosphorelay sensor kinase activity"/>
    <property type="evidence" value="ECO:0007669"/>
    <property type="project" value="InterPro"/>
</dbReference>
<dbReference type="GO" id="GO:0006109">
    <property type="term" value="P:regulation of carbohydrate metabolic process"/>
    <property type="evidence" value="ECO:0007669"/>
    <property type="project" value="InterPro"/>
</dbReference>
<evidence type="ECO:0000313" key="2">
    <source>
        <dbReference type="EMBL" id="GGF78976.1"/>
    </source>
</evidence>
<dbReference type="EMBL" id="BMCT01000007">
    <property type="protein sequence ID" value="GGF78976.1"/>
    <property type="molecule type" value="Genomic_DNA"/>
</dbReference>
<keyword evidence="3" id="KW-1185">Reference proteome</keyword>
<dbReference type="Gene3D" id="3.40.50.300">
    <property type="entry name" value="P-loop containing nucleotide triphosphate hydrolases"/>
    <property type="match status" value="1"/>
</dbReference>
<protein>
    <recommendedName>
        <fullName evidence="1">HPr kinase/phosphorylase C-terminal domain-containing protein</fullName>
    </recommendedName>
</protein>
<dbReference type="SUPFAM" id="SSF53795">
    <property type="entry name" value="PEP carboxykinase-like"/>
    <property type="match status" value="1"/>
</dbReference>
<accession>A0A917FG67</accession>
<reference evidence="2" key="2">
    <citation type="submission" date="2020-09" db="EMBL/GenBank/DDBJ databases">
        <authorList>
            <person name="Sun Q."/>
            <person name="Sedlacek I."/>
        </authorList>
    </citation>
    <scope>NUCLEOTIDE SEQUENCE</scope>
    <source>
        <strain evidence="2">CCM 7897</strain>
    </source>
</reference>
<dbReference type="InterPro" id="IPR027417">
    <property type="entry name" value="P-loop_NTPase"/>
</dbReference>
<feature type="domain" description="HPr kinase/phosphorylase C-terminal" evidence="1">
    <location>
        <begin position="11"/>
        <end position="98"/>
    </location>
</feature>
<gene>
    <name evidence="2" type="ORF">GCM10007301_43750</name>
</gene>
<dbReference type="AlphaFoldDB" id="A0A917FG67"/>
<proteinExistence type="predicted"/>
<dbReference type="RefSeq" id="WP_188582546.1">
    <property type="nucleotide sequence ID" value="NZ_BMCT01000007.1"/>
</dbReference>
<comment type="caution">
    <text evidence="2">The sequence shown here is derived from an EMBL/GenBank/DDBJ whole genome shotgun (WGS) entry which is preliminary data.</text>
</comment>
<dbReference type="CDD" id="cd01918">
    <property type="entry name" value="HprK_C"/>
    <property type="match status" value="1"/>
</dbReference>
<name>A0A917FG67_9HYPH</name>
<evidence type="ECO:0000259" key="1">
    <source>
        <dbReference type="Pfam" id="PF07475"/>
    </source>
</evidence>
<evidence type="ECO:0000313" key="3">
    <source>
        <dbReference type="Proteomes" id="UP000606044"/>
    </source>
</evidence>
<dbReference type="GO" id="GO:0005524">
    <property type="term" value="F:ATP binding"/>
    <property type="evidence" value="ECO:0007669"/>
    <property type="project" value="InterPro"/>
</dbReference>
<sequence length="156" mass="16271">MTTPAPSPAGASIHGTCVAVGETGVLIRGPSGSGKSTLALRLMLDPPRSLPPARLVADDRVHLAVADGALIARPPEALAGLIEVRYLGLRRVPHLFSVKVKWLVDLCATDAMRLPMPEAQIASLESVTLFRIALPEGADPVPVLAAALATEAMNNM</sequence>
<organism evidence="2 3">
    <name type="scientific">Azorhizobium oxalatiphilum</name>
    <dbReference type="NCBI Taxonomy" id="980631"/>
    <lineage>
        <taxon>Bacteria</taxon>
        <taxon>Pseudomonadati</taxon>
        <taxon>Pseudomonadota</taxon>
        <taxon>Alphaproteobacteria</taxon>
        <taxon>Hyphomicrobiales</taxon>
        <taxon>Xanthobacteraceae</taxon>
        <taxon>Azorhizobium</taxon>
    </lineage>
</organism>
<dbReference type="InterPro" id="IPR011104">
    <property type="entry name" value="Hpr_kin/Pase_C"/>
</dbReference>
<dbReference type="Pfam" id="PF07475">
    <property type="entry name" value="Hpr_kinase_C"/>
    <property type="match status" value="1"/>
</dbReference>